<comment type="similarity">
    <text evidence="2 7">Belongs to the OMP decarboxylase family. Type 2 subfamily.</text>
</comment>
<protein>
    <recommendedName>
        <fullName evidence="7">Orotidine 5'-phosphate decarboxylase</fullName>
        <ecNumber evidence="7">4.1.1.23</ecNumber>
    </recommendedName>
    <alternativeName>
        <fullName evidence="7">OMP decarboxylase</fullName>
        <shortName evidence="7">OMPDCase</shortName>
        <shortName evidence="7">OMPdecase</shortName>
    </alternativeName>
</protein>
<dbReference type="PANTHER" id="PTHR43375">
    <property type="entry name" value="OROTIDINE 5'-PHOSPHATE DECARBOXYLASE"/>
    <property type="match status" value="1"/>
</dbReference>
<name>A0A916T0L3_9ACTN</name>
<evidence type="ECO:0000256" key="2">
    <source>
        <dbReference type="ARBA" id="ARBA00008847"/>
    </source>
</evidence>
<dbReference type="EC" id="4.1.1.23" evidence="7"/>
<keyword evidence="10" id="KW-1185">Reference proteome</keyword>
<dbReference type="PROSITE" id="PS00156">
    <property type="entry name" value="OMPDECASE"/>
    <property type="match status" value="1"/>
</dbReference>
<reference evidence="9" key="2">
    <citation type="submission" date="2020-09" db="EMBL/GenBank/DDBJ databases">
        <authorList>
            <person name="Sun Q."/>
            <person name="Zhou Y."/>
        </authorList>
    </citation>
    <scope>NUCLEOTIDE SEQUENCE</scope>
    <source>
        <strain evidence="9">CGMCC 1.12827</strain>
    </source>
</reference>
<evidence type="ECO:0000313" key="10">
    <source>
        <dbReference type="Proteomes" id="UP000621454"/>
    </source>
</evidence>
<feature type="active site" description="Proton donor" evidence="7">
    <location>
        <position position="95"/>
    </location>
</feature>
<comment type="catalytic activity">
    <reaction evidence="6 7">
        <text>orotidine 5'-phosphate + H(+) = UMP + CO2</text>
        <dbReference type="Rhea" id="RHEA:11596"/>
        <dbReference type="ChEBI" id="CHEBI:15378"/>
        <dbReference type="ChEBI" id="CHEBI:16526"/>
        <dbReference type="ChEBI" id="CHEBI:57538"/>
        <dbReference type="ChEBI" id="CHEBI:57865"/>
        <dbReference type="EC" id="4.1.1.23"/>
    </reaction>
</comment>
<keyword evidence="4 7" id="KW-0665">Pyrimidine biosynthesis</keyword>
<dbReference type="GO" id="GO:0004590">
    <property type="term" value="F:orotidine-5'-phosphate decarboxylase activity"/>
    <property type="evidence" value="ECO:0007669"/>
    <property type="project" value="UniProtKB-UniRule"/>
</dbReference>
<dbReference type="NCBIfam" id="TIGR02127">
    <property type="entry name" value="pyrF_sub2"/>
    <property type="match status" value="1"/>
</dbReference>
<dbReference type="GO" id="GO:0044205">
    <property type="term" value="P:'de novo' UMP biosynthetic process"/>
    <property type="evidence" value="ECO:0007669"/>
    <property type="project" value="UniProtKB-UniRule"/>
</dbReference>
<sequence>MTFASQYRAAVADRGRLCVGIDPHPGLLEQWGLRADADGLARFADRCVEAFGPTAAVIKPQVAFFEAYGSAGFAVLESVIARCRDHGALVLSDAKRGDIGSTMTAYAQAWLGADAPLSSDAVTVSPYLGFRALTPVLELAQRNNRAMFVLARTSNPESVAVQCALFEGQTVSQGVVDEAATINGDGAATVGVVVGATTAQYRVDLSEVGGPILAPGLGVQGARPEDLPERFSSADRSWLLPAASRSILAAGPDVDALRAAAATTRDAVEAALG</sequence>
<keyword evidence="3 7" id="KW-0210">Decarboxylase</keyword>
<dbReference type="EMBL" id="BMGC01000005">
    <property type="protein sequence ID" value="GGB25113.1"/>
    <property type="molecule type" value="Genomic_DNA"/>
</dbReference>
<organism evidence="9 10">
    <name type="scientific">Gordonia jinhuaensis</name>
    <dbReference type="NCBI Taxonomy" id="1517702"/>
    <lineage>
        <taxon>Bacteria</taxon>
        <taxon>Bacillati</taxon>
        <taxon>Actinomycetota</taxon>
        <taxon>Actinomycetes</taxon>
        <taxon>Mycobacteriales</taxon>
        <taxon>Gordoniaceae</taxon>
        <taxon>Gordonia</taxon>
    </lineage>
</organism>
<dbReference type="SMART" id="SM00934">
    <property type="entry name" value="OMPdecase"/>
    <property type="match status" value="1"/>
</dbReference>
<dbReference type="InterPro" id="IPR011995">
    <property type="entry name" value="OMPdecase_type-2"/>
</dbReference>
<evidence type="ECO:0000313" key="9">
    <source>
        <dbReference type="EMBL" id="GGB25113.1"/>
    </source>
</evidence>
<dbReference type="PANTHER" id="PTHR43375:SF1">
    <property type="entry name" value="OROTIDINE 5'-PHOSPHATE DECARBOXYLASE"/>
    <property type="match status" value="1"/>
</dbReference>
<dbReference type="InterPro" id="IPR001754">
    <property type="entry name" value="OMPdeCOase_dom"/>
</dbReference>
<dbReference type="Gene3D" id="3.20.20.70">
    <property type="entry name" value="Aldolase class I"/>
    <property type="match status" value="1"/>
</dbReference>
<dbReference type="AlphaFoldDB" id="A0A916T0L3"/>
<evidence type="ECO:0000256" key="1">
    <source>
        <dbReference type="ARBA" id="ARBA00004861"/>
    </source>
</evidence>
<dbReference type="HAMAP" id="MF_01215">
    <property type="entry name" value="OMPdecase_type2"/>
    <property type="match status" value="1"/>
</dbReference>
<dbReference type="InterPro" id="IPR013785">
    <property type="entry name" value="Aldolase_TIM"/>
</dbReference>
<evidence type="ECO:0000256" key="7">
    <source>
        <dbReference type="HAMAP-Rule" id="MF_01215"/>
    </source>
</evidence>
<evidence type="ECO:0000256" key="4">
    <source>
        <dbReference type="ARBA" id="ARBA00022975"/>
    </source>
</evidence>
<dbReference type="SUPFAM" id="SSF51366">
    <property type="entry name" value="Ribulose-phoshate binding barrel"/>
    <property type="match status" value="1"/>
</dbReference>
<comment type="pathway">
    <text evidence="1 7">Pyrimidine metabolism; UMP biosynthesis via de novo pathway; UMP from orotate: step 2/2.</text>
</comment>
<feature type="domain" description="Orotidine 5'-phosphate decarboxylase" evidence="8">
    <location>
        <begin position="16"/>
        <end position="260"/>
    </location>
</feature>
<evidence type="ECO:0000256" key="5">
    <source>
        <dbReference type="ARBA" id="ARBA00023239"/>
    </source>
</evidence>
<dbReference type="CDD" id="cd04725">
    <property type="entry name" value="OMP_decarboxylase_like"/>
    <property type="match status" value="1"/>
</dbReference>
<evidence type="ECO:0000256" key="3">
    <source>
        <dbReference type="ARBA" id="ARBA00022793"/>
    </source>
</evidence>
<dbReference type="RefSeq" id="WP_188585633.1">
    <property type="nucleotide sequence ID" value="NZ_BMGC01000005.1"/>
</dbReference>
<comment type="caution">
    <text evidence="9">The sequence shown here is derived from an EMBL/GenBank/DDBJ whole genome shotgun (WGS) entry which is preliminary data.</text>
</comment>
<keyword evidence="5 7" id="KW-0456">Lyase</keyword>
<dbReference type="InterPro" id="IPR018089">
    <property type="entry name" value="OMPdecase_AS"/>
</dbReference>
<proteinExistence type="inferred from homology"/>
<dbReference type="Pfam" id="PF00215">
    <property type="entry name" value="OMPdecase"/>
    <property type="match status" value="1"/>
</dbReference>
<reference evidence="9" key="1">
    <citation type="journal article" date="2014" name="Int. J. Syst. Evol. Microbiol.">
        <title>Complete genome sequence of Corynebacterium casei LMG S-19264T (=DSM 44701T), isolated from a smear-ripened cheese.</title>
        <authorList>
            <consortium name="US DOE Joint Genome Institute (JGI-PGF)"/>
            <person name="Walter F."/>
            <person name="Albersmeier A."/>
            <person name="Kalinowski J."/>
            <person name="Ruckert C."/>
        </authorList>
    </citation>
    <scope>NUCLEOTIDE SEQUENCE</scope>
    <source>
        <strain evidence="9">CGMCC 1.12827</strain>
    </source>
</reference>
<evidence type="ECO:0000256" key="6">
    <source>
        <dbReference type="ARBA" id="ARBA00049157"/>
    </source>
</evidence>
<gene>
    <name evidence="7 9" type="primary">pyrF</name>
    <name evidence="9" type="ORF">GCM10011489_11680</name>
</gene>
<dbReference type="InterPro" id="IPR011060">
    <property type="entry name" value="RibuloseP-bd_barrel"/>
</dbReference>
<accession>A0A916T0L3</accession>
<evidence type="ECO:0000259" key="8">
    <source>
        <dbReference type="SMART" id="SM00934"/>
    </source>
</evidence>
<dbReference type="GO" id="GO:0006207">
    <property type="term" value="P:'de novo' pyrimidine nucleobase biosynthetic process"/>
    <property type="evidence" value="ECO:0007669"/>
    <property type="project" value="InterPro"/>
</dbReference>
<dbReference type="Proteomes" id="UP000621454">
    <property type="component" value="Unassembled WGS sequence"/>
</dbReference>